<reference evidence="3" key="1">
    <citation type="journal article" date="2020" name="Stud. Mycol.">
        <title>101 Dothideomycetes genomes: a test case for predicting lifestyles and emergence of pathogens.</title>
        <authorList>
            <person name="Haridas S."/>
            <person name="Albert R."/>
            <person name="Binder M."/>
            <person name="Bloem J."/>
            <person name="Labutti K."/>
            <person name="Salamov A."/>
            <person name="Andreopoulos B."/>
            <person name="Baker S."/>
            <person name="Barry K."/>
            <person name="Bills G."/>
            <person name="Bluhm B."/>
            <person name="Cannon C."/>
            <person name="Castanera R."/>
            <person name="Culley D."/>
            <person name="Daum C."/>
            <person name="Ezra D."/>
            <person name="Gonzalez J."/>
            <person name="Henrissat B."/>
            <person name="Kuo A."/>
            <person name="Liang C."/>
            <person name="Lipzen A."/>
            <person name="Lutzoni F."/>
            <person name="Magnuson J."/>
            <person name="Mondo S."/>
            <person name="Nolan M."/>
            <person name="Ohm R."/>
            <person name="Pangilinan J."/>
            <person name="Park H.-J."/>
            <person name="Ramirez L."/>
            <person name="Alfaro M."/>
            <person name="Sun H."/>
            <person name="Tritt A."/>
            <person name="Yoshinaga Y."/>
            <person name="Zwiers L.-H."/>
            <person name="Turgeon B."/>
            <person name="Goodwin S."/>
            <person name="Spatafora J."/>
            <person name="Crous P."/>
            <person name="Grigoriev I."/>
        </authorList>
    </citation>
    <scope>NUCLEOTIDE SEQUENCE</scope>
    <source>
        <strain evidence="3">CBS 122367</strain>
    </source>
</reference>
<sequence>MDAHKFRFSSLHPSTGSNKQPYIRFLIFISKRPDISQETFHTWWRSVHADLAVSVAGFGGHCSRYIQLHTTPEHKDELSRYGMEPLQFDGMGEMHVKSIGDWVRFQGSPAFSEKLVTGDGANFMAGPVQVMAGYDHLIYGSKIETSGGEDGILPSDERLIAAPKESKL</sequence>
<dbReference type="GO" id="GO:0016491">
    <property type="term" value="F:oxidoreductase activity"/>
    <property type="evidence" value="ECO:0007669"/>
    <property type="project" value="InterPro"/>
</dbReference>
<evidence type="ECO:0000313" key="3">
    <source>
        <dbReference type="EMBL" id="KAF2683278.1"/>
    </source>
</evidence>
<dbReference type="SUPFAM" id="SSF54909">
    <property type="entry name" value="Dimeric alpha+beta barrel"/>
    <property type="match status" value="1"/>
</dbReference>
<feature type="domain" description="EthD" evidence="2">
    <location>
        <begin position="32"/>
        <end position="125"/>
    </location>
</feature>
<name>A0A6G1IYS6_9PLEO</name>
<keyword evidence="4" id="KW-1185">Reference proteome</keyword>
<protein>
    <recommendedName>
        <fullName evidence="2">EthD domain-containing protein</fullName>
    </recommendedName>
</protein>
<dbReference type="Pfam" id="PF07110">
    <property type="entry name" value="EthD"/>
    <property type="match status" value="1"/>
</dbReference>
<dbReference type="InterPro" id="IPR011008">
    <property type="entry name" value="Dimeric_a/b-barrel"/>
</dbReference>
<organism evidence="3 4">
    <name type="scientific">Lentithecium fluviatile CBS 122367</name>
    <dbReference type="NCBI Taxonomy" id="1168545"/>
    <lineage>
        <taxon>Eukaryota</taxon>
        <taxon>Fungi</taxon>
        <taxon>Dikarya</taxon>
        <taxon>Ascomycota</taxon>
        <taxon>Pezizomycotina</taxon>
        <taxon>Dothideomycetes</taxon>
        <taxon>Pleosporomycetidae</taxon>
        <taxon>Pleosporales</taxon>
        <taxon>Massarineae</taxon>
        <taxon>Lentitheciaceae</taxon>
        <taxon>Lentithecium</taxon>
    </lineage>
</organism>
<evidence type="ECO:0000313" key="4">
    <source>
        <dbReference type="Proteomes" id="UP000799291"/>
    </source>
</evidence>
<dbReference type="OrthoDB" id="3454835at2759"/>
<comment type="similarity">
    <text evidence="1">Belongs to the tpcK family.</text>
</comment>
<dbReference type="InterPro" id="IPR009799">
    <property type="entry name" value="EthD_dom"/>
</dbReference>
<accession>A0A6G1IYS6</accession>
<dbReference type="EMBL" id="MU005584">
    <property type="protein sequence ID" value="KAF2683278.1"/>
    <property type="molecule type" value="Genomic_DNA"/>
</dbReference>
<dbReference type="Gene3D" id="3.30.70.100">
    <property type="match status" value="1"/>
</dbReference>
<dbReference type="AlphaFoldDB" id="A0A6G1IYS6"/>
<gene>
    <name evidence="3" type="ORF">K458DRAFT_305375</name>
</gene>
<dbReference type="Proteomes" id="UP000799291">
    <property type="component" value="Unassembled WGS sequence"/>
</dbReference>
<evidence type="ECO:0000256" key="1">
    <source>
        <dbReference type="ARBA" id="ARBA00005986"/>
    </source>
</evidence>
<evidence type="ECO:0000259" key="2">
    <source>
        <dbReference type="Pfam" id="PF07110"/>
    </source>
</evidence>
<proteinExistence type="inferred from homology"/>